<keyword evidence="2" id="KW-1185">Reference proteome</keyword>
<dbReference type="InParanoid" id="A0A0C3B4V4"/>
<organism evidence="1 2">
    <name type="scientific">Piloderma croceum (strain F 1598)</name>
    <dbReference type="NCBI Taxonomy" id="765440"/>
    <lineage>
        <taxon>Eukaryota</taxon>
        <taxon>Fungi</taxon>
        <taxon>Dikarya</taxon>
        <taxon>Basidiomycota</taxon>
        <taxon>Agaricomycotina</taxon>
        <taxon>Agaricomycetes</taxon>
        <taxon>Agaricomycetidae</taxon>
        <taxon>Atheliales</taxon>
        <taxon>Atheliaceae</taxon>
        <taxon>Piloderma</taxon>
    </lineage>
</organism>
<proteinExistence type="predicted"/>
<reference evidence="1 2" key="1">
    <citation type="submission" date="2014-04" db="EMBL/GenBank/DDBJ databases">
        <authorList>
            <consortium name="DOE Joint Genome Institute"/>
            <person name="Kuo A."/>
            <person name="Tarkka M."/>
            <person name="Buscot F."/>
            <person name="Kohler A."/>
            <person name="Nagy L.G."/>
            <person name="Floudas D."/>
            <person name="Copeland A."/>
            <person name="Barry K.W."/>
            <person name="Cichocki N."/>
            <person name="Veneault-Fourrey C."/>
            <person name="LaButti K."/>
            <person name="Lindquist E.A."/>
            <person name="Lipzen A."/>
            <person name="Lundell T."/>
            <person name="Morin E."/>
            <person name="Murat C."/>
            <person name="Sun H."/>
            <person name="Tunlid A."/>
            <person name="Henrissat B."/>
            <person name="Grigoriev I.V."/>
            <person name="Hibbett D.S."/>
            <person name="Martin F."/>
            <person name="Nordberg H.P."/>
            <person name="Cantor M.N."/>
            <person name="Hua S.X."/>
        </authorList>
    </citation>
    <scope>NUCLEOTIDE SEQUENCE [LARGE SCALE GENOMIC DNA]</scope>
    <source>
        <strain evidence="1 2">F 1598</strain>
    </source>
</reference>
<dbReference type="EMBL" id="KN833000">
    <property type="protein sequence ID" value="KIM81233.1"/>
    <property type="molecule type" value="Genomic_DNA"/>
</dbReference>
<dbReference type="AlphaFoldDB" id="A0A0C3B4V4"/>
<evidence type="ECO:0000313" key="1">
    <source>
        <dbReference type="EMBL" id="KIM81233.1"/>
    </source>
</evidence>
<dbReference type="HOGENOM" id="CLU_2961647_0_0_1"/>
<name>A0A0C3B4V4_PILCF</name>
<dbReference type="Proteomes" id="UP000054166">
    <property type="component" value="Unassembled WGS sequence"/>
</dbReference>
<accession>A0A0C3B4V4</accession>
<gene>
    <name evidence="1" type="ORF">PILCRDRAFT_821688</name>
</gene>
<sequence length="59" mass="6355">MTRRVLVPAIGCCSVACLAKNPEGYGSWIRISRVKAIMLTTGLRISNEYATLDDGRGIG</sequence>
<reference evidence="2" key="2">
    <citation type="submission" date="2015-01" db="EMBL/GenBank/DDBJ databases">
        <title>Evolutionary Origins and Diversification of the Mycorrhizal Mutualists.</title>
        <authorList>
            <consortium name="DOE Joint Genome Institute"/>
            <consortium name="Mycorrhizal Genomics Consortium"/>
            <person name="Kohler A."/>
            <person name="Kuo A."/>
            <person name="Nagy L.G."/>
            <person name="Floudas D."/>
            <person name="Copeland A."/>
            <person name="Barry K.W."/>
            <person name="Cichocki N."/>
            <person name="Veneault-Fourrey C."/>
            <person name="LaButti K."/>
            <person name="Lindquist E.A."/>
            <person name="Lipzen A."/>
            <person name="Lundell T."/>
            <person name="Morin E."/>
            <person name="Murat C."/>
            <person name="Riley R."/>
            <person name="Ohm R."/>
            <person name="Sun H."/>
            <person name="Tunlid A."/>
            <person name="Henrissat B."/>
            <person name="Grigoriev I.V."/>
            <person name="Hibbett D.S."/>
            <person name="Martin F."/>
        </authorList>
    </citation>
    <scope>NUCLEOTIDE SEQUENCE [LARGE SCALE GENOMIC DNA]</scope>
    <source>
        <strain evidence="2">F 1598</strain>
    </source>
</reference>
<evidence type="ECO:0000313" key="2">
    <source>
        <dbReference type="Proteomes" id="UP000054166"/>
    </source>
</evidence>
<protein>
    <submittedName>
        <fullName evidence="1">Uncharacterized protein</fullName>
    </submittedName>
</protein>